<organism evidence="1 2">
    <name type="scientific">Helicobacter pylori (strain B8)</name>
    <dbReference type="NCBI Taxonomy" id="693745"/>
    <lineage>
        <taxon>Bacteria</taxon>
        <taxon>Pseudomonadati</taxon>
        <taxon>Campylobacterota</taxon>
        <taxon>Epsilonproteobacteria</taxon>
        <taxon>Campylobacterales</taxon>
        <taxon>Helicobacteraceae</taxon>
        <taxon>Helicobacter</taxon>
    </lineage>
</organism>
<name>D7FD59_HELP3</name>
<proteinExistence type="predicted"/>
<evidence type="ECO:0000313" key="2">
    <source>
        <dbReference type="Proteomes" id="UP000007091"/>
    </source>
</evidence>
<dbReference type="EMBL" id="FN598874">
    <property type="protein sequence ID" value="CBI66116.1"/>
    <property type="molecule type" value="Genomic_DNA"/>
</dbReference>
<sequence length="37" mass="4296">MDSSHDSLFPVLYSNPHFSKWNKTISFCSFELAQAFL</sequence>
<reference evidence="1 2" key="1">
    <citation type="journal article" date="2010" name="BMC Genomics">
        <title>Sequencing, annotation, and comparative genome analysis of the gerbil-adapted Helicobacter pylori strain B8.</title>
        <authorList>
            <person name="Farnbacher M."/>
            <person name="Jahns T."/>
            <person name="Willrodt D."/>
            <person name="Daniel R."/>
            <person name="Haas R."/>
            <person name="Goesmann A."/>
            <person name="Kurtz S."/>
            <person name="Rieder G."/>
        </authorList>
    </citation>
    <scope>NUCLEOTIDE SEQUENCE [LARGE SCALE GENOMIC DNA]</scope>
    <source>
        <strain evidence="1 2">B8</strain>
    </source>
</reference>
<dbReference type="HOGENOM" id="CLU_3344467_0_0_7"/>
<dbReference type="KEGG" id="hpl:HPB8_559"/>
<evidence type="ECO:0000313" key="1">
    <source>
        <dbReference type="EMBL" id="CBI66116.1"/>
    </source>
</evidence>
<accession>D7FD59</accession>
<dbReference type="AlphaFoldDB" id="D7FD59"/>
<gene>
    <name evidence="1" type="ordered locus">HPB8_559</name>
</gene>
<protein>
    <submittedName>
        <fullName evidence="1">Uncharacterized protein</fullName>
    </submittedName>
</protein>
<dbReference type="Proteomes" id="UP000007091">
    <property type="component" value="Chromosome"/>
</dbReference>